<sequence length="950" mass="103121">MTAGGGPATDEISFGPFQLRANERLLTREGAVVKLGGRAYDILIALTSCPNEVMSKQDLIARVWPHVVVEEGSLRFHMTSLRKALGDGKDGARFIKTLSGRGYCFVAAITRAAHPRLPIVPAPVDFPHANLPSPVNRVIGRDEDVVQISAQLEASCLVTIVGAGGMGKTTVAIAVAQGLNNEFAGAVLFVDLGMLSDARLVTTAIASMLGLQVGAGDAEASLIAFLRDKRALIVLDTCEHLVEAVARLSSSLITAAPHVRILATSREALQVECERVYRLEPLACPPDDRMASAETVRQFPATRLFVERAVANDAHLDIDEVDAPIVADICRKLGGVALAIELTARRVEAFGLRQTAELIDQHLALQWTGARTAQPRHRTLQATLDWSYDLLAPLERTVLRRLAVFTGHFTLDAAVEIVAGDGLARSDVFGAIDSLVAKSMVAARPIGAMLRYRLLDTTRAYALAIPLEIDEHTDLAVRHADYFGRWLGQSAGDWATRKTGSERASYFAALNNVRAALEWCFGDKGEIEVGVRLAAAAGPALLAMSLMPEAFRWSQRAILALDDSTRGGVDEMHLQAVFGIAATHLHGKIDAALIALSRGLEIAETMDDVVNQVGLLSMLRTYYFRSGDFRTAYVYARRCKTVADTIRDFAASAQARSILGRSLHLAGDLAAAHVELEASLVDWSRAGRTTIYLSHELHFPSEVTMARNLWLRGFPDQAAECAHKVIESAVRTDRAAALVVALGWAVSVFIWNGDWENAQEHVEALAYQAETNSLGPFIAAGRARRGELAILRGAANAGILELRAGLATIQSIGYEVLTTEFNISLIRGLHAVGRVTEARELMERTIRNIVTNGDDLYMPELLRVKGNVLLAVPELRDEAQICFQRSIDMSRLQGARGWELRAATDFASMMSRSGNHGAAREVLQPVVDHFVEGMETADVRKAEQLLAEVS</sequence>
<dbReference type="PANTHER" id="PTHR47691:SF3">
    <property type="entry name" value="HTH-TYPE TRANSCRIPTIONAL REGULATOR RV0890C-RELATED"/>
    <property type="match status" value="1"/>
</dbReference>
<dbReference type="PROSITE" id="PS51755">
    <property type="entry name" value="OMPR_PHOB"/>
    <property type="match status" value="1"/>
</dbReference>
<dbReference type="InterPro" id="IPR058852">
    <property type="entry name" value="HTH_77"/>
</dbReference>
<comment type="caution">
    <text evidence="4">The sequence shown here is derived from an EMBL/GenBank/DDBJ whole genome shotgun (WGS) entry which is preliminary data.</text>
</comment>
<dbReference type="GO" id="GO:0000160">
    <property type="term" value="P:phosphorelay signal transduction system"/>
    <property type="evidence" value="ECO:0007669"/>
    <property type="project" value="InterPro"/>
</dbReference>
<dbReference type="Proteomes" id="UP000471705">
    <property type="component" value="Unassembled WGS sequence"/>
</dbReference>
<dbReference type="Pfam" id="PF00486">
    <property type="entry name" value="Trans_reg_C"/>
    <property type="match status" value="1"/>
</dbReference>
<gene>
    <name evidence="4" type="ORF">GR257_20635</name>
</gene>
<dbReference type="GO" id="GO:0006355">
    <property type="term" value="P:regulation of DNA-templated transcription"/>
    <property type="evidence" value="ECO:0007669"/>
    <property type="project" value="InterPro"/>
</dbReference>
<dbReference type="SMART" id="SM00862">
    <property type="entry name" value="Trans_reg_C"/>
    <property type="match status" value="1"/>
</dbReference>
<dbReference type="Gene3D" id="1.25.40.10">
    <property type="entry name" value="Tetratricopeptide repeat domain"/>
    <property type="match status" value="1"/>
</dbReference>
<dbReference type="Pfam" id="PF25872">
    <property type="entry name" value="HTH_77"/>
    <property type="match status" value="1"/>
</dbReference>
<dbReference type="AlphaFoldDB" id="A0A7K3VKE5"/>
<dbReference type="InterPro" id="IPR016032">
    <property type="entry name" value="Sig_transdc_resp-reg_C-effctor"/>
</dbReference>
<name>A0A7K3VKE5_RHILE</name>
<dbReference type="Gene3D" id="3.40.50.300">
    <property type="entry name" value="P-loop containing nucleotide triphosphate hydrolases"/>
    <property type="match status" value="1"/>
</dbReference>
<protein>
    <submittedName>
        <fullName evidence="4">Transcriptional regulator</fullName>
    </submittedName>
</protein>
<dbReference type="InterPro" id="IPR002182">
    <property type="entry name" value="NB-ARC"/>
</dbReference>
<dbReference type="GO" id="GO:0043531">
    <property type="term" value="F:ADP binding"/>
    <property type="evidence" value="ECO:0007669"/>
    <property type="project" value="InterPro"/>
</dbReference>
<evidence type="ECO:0000256" key="1">
    <source>
        <dbReference type="ARBA" id="ARBA00023125"/>
    </source>
</evidence>
<dbReference type="RefSeq" id="WP_164047921.1">
    <property type="nucleotide sequence ID" value="NZ_WUFV01000012.1"/>
</dbReference>
<dbReference type="InterPro" id="IPR027417">
    <property type="entry name" value="P-loop_NTPase"/>
</dbReference>
<accession>A0A7K3VKE5</accession>
<dbReference type="PANTHER" id="PTHR47691">
    <property type="entry name" value="REGULATOR-RELATED"/>
    <property type="match status" value="1"/>
</dbReference>
<evidence type="ECO:0000313" key="5">
    <source>
        <dbReference type="Proteomes" id="UP000471705"/>
    </source>
</evidence>
<keyword evidence="1 2" id="KW-0238">DNA-binding</keyword>
<evidence type="ECO:0000259" key="3">
    <source>
        <dbReference type="PROSITE" id="PS51755"/>
    </source>
</evidence>
<dbReference type="InterPro" id="IPR036388">
    <property type="entry name" value="WH-like_DNA-bd_sf"/>
</dbReference>
<organism evidence="4 5">
    <name type="scientific">Rhizobium leguminosarum</name>
    <dbReference type="NCBI Taxonomy" id="384"/>
    <lineage>
        <taxon>Bacteria</taxon>
        <taxon>Pseudomonadati</taxon>
        <taxon>Pseudomonadota</taxon>
        <taxon>Alphaproteobacteria</taxon>
        <taxon>Hyphomicrobiales</taxon>
        <taxon>Rhizobiaceae</taxon>
        <taxon>Rhizobium/Agrobacterium group</taxon>
        <taxon>Rhizobium</taxon>
    </lineage>
</organism>
<reference evidence="4 5" key="1">
    <citation type="submission" date="2019-12" db="EMBL/GenBank/DDBJ databases">
        <title>Rhizobium genotypes associated with high levels of biological nitrogen fixation by grain legumes in a temperate-maritime cropping system.</title>
        <authorList>
            <person name="Maluk M."/>
            <person name="Francesc Ferrando Molina F."/>
            <person name="Lopez Del Egido L."/>
            <person name="Lafos M."/>
            <person name="Langarica-Fuentes A."/>
            <person name="Gebre Yohannes G."/>
            <person name="Young M.W."/>
            <person name="Martin P."/>
            <person name="Gantlett R."/>
            <person name="Kenicer G."/>
            <person name="Hawes C."/>
            <person name="Begg G.S."/>
            <person name="Quilliam R.S."/>
            <person name="Squire G.R."/>
            <person name="Poole P.S."/>
            <person name="Young P.W."/>
            <person name="Iannetta P.M."/>
            <person name="James E.K."/>
        </authorList>
    </citation>
    <scope>NUCLEOTIDE SEQUENCE [LARGE SCALE GENOMIC DNA]</scope>
    <source>
        <strain evidence="4 5">JHI54</strain>
    </source>
</reference>
<dbReference type="EMBL" id="WUFV01000012">
    <property type="protein sequence ID" value="NEK17242.1"/>
    <property type="molecule type" value="Genomic_DNA"/>
</dbReference>
<dbReference type="SUPFAM" id="SSF46894">
    <property type="entry name" value="C-terminal effector domain of the bipartite response regulators"/>
    <property type="match status" value="1"/>
</dbReference>
<dbReference type="CDD" id="cd00383">
    <property type="entry name" value="trans_reg_C"/>
    <property type="match status" value="1"/>
</dbReference>
<proteinExistence type="predicted"/>
<evidence type="ECO:0000313" key="4">
    <source>
        <dbReference type="EMBL" id="NEK17242.1"/>
    </source>
</evidence>
<feature type="DNA-binding region" description="OmpR/PhoB-type" evidence="2">
    <location>
        <begin position="9"/>
        <end position="107"/>
    </location>
</feature>
<dbReference type="GO" id="GO:0003677">
    <property type="term" value="F:DNA binding"/>
    <property type="evidence" value="ECO:0007669"/>
    <property type="project" value="UniProtKB-UniRule"/>
</dbReference>
<dbReference type="InterPro" id="IPR011990">
    <property type="entry name" value="TPR-like_helical_dom_sf"/>
</dbReference>
<evidence type="ECO:0000256" key="2">
    <source>
        <dbReference type="PROSITE-ProRule" id="PRU01091"/>
    </source>
</evidence>
<dbReference type="InterPro" id="IPR001867">
    <property type="entry name" value="OmpR/PhoB-type_DNA-bd"/>
</dbReference>
<dbReference type="Pfam" id="PF00931">
    <property type="entry name" value="NB-ARC"/>
    <property type="match status" value="1"/>
</dbReference>
<dbReference type="Gene3D" id="1.10.10.10">
    <property type="entry name" value="Winged helix-like DNA-binding domain superfamily/Winged helix DNA-binding domain"/>
    <property type="match status" value="1"/>
</dbReference>
<feature type="domain" description="OmpR/PhoB-type" evidence="3">
    <location>
        <begin position="9"/>
        <end position="107"/>
    </location>
</feature>
<dbReference type="SUPFAM" id="SSF52540">
    <property type="entry name" value="P-loop containing nucleoside triphosphate hydrolases"/>
    <property type="match status" value="1"/>
</dbReference>